<evidence type="ECO:0000259" key="8">
    <source>
        <dbReference type="PROSITE" id="PS50837"/>
    </source>
</evidence>
<dbReference type="PANTHER" id="PTHR22847">
    <property type="entry name" value="WD40 REPEAT PROTEIN"/>
    <property type="match status" value="1"/>
</dbReference>
<reference evidence="9" key="2">
    <citation type="submission" date="2012-05" db="EMBL/GenBank/DDBJ databases">
        <title>Annotation of the Genome Sequence of Fusarium oxysporum HDV247.</title>
        <authorList>
            <consortium name="The Broad Institute Genomics Platform"/>
            <person name="Ma L.-J."/>
            <person name="Corby-Kistler H."/>
            <person name="Broz K."/>
            <person name="Gale L.R."/>
            <person name="Jonkers W."/>
            <person name="O'Donnell K."/>
            <person name="Ploetz R."/>
            <person name="Steinberg C."/>
            <person name="Schwartz D.C."/>
            <person name="VanEtten H."/>
            <person name="Zhou S."/>
            <person name="Young S.K."/>
            <person name="Zeng Q."/>
            <person name="Gargeya S."/>
            <person name="Fitzgerald M."/>
            <person name="Abouelleil A."/>
            <person name="Alvarado L."/>
            <person name="Chapman S.B."/>
            <person name="Gainer-Dewar J."/>
            <person name="Goldberg J."/>
            <person name="Griggs A."/>
            <person name="Gujja S."/>
            <person name="Hansen M."/>
            <person name="Howarth C."/>
            <person name="Imamovic A."/>
            <person name="Ireland A."/>
            <person name="Larimer J."/>
            <person name="McCowan C."/>
            <person name="Murphy C."/>
            <person name="Pearson M."/>
            <person name="Poon T.W."/>
            <person name="Priest M."/>
            <person name="Roberts A."/>
            <person name="Saif S."/>
            <person name="Shea T."/>
            <person name="Sykes S."/>
            <person name="Wortman J."/>
            <person name="Nusbaum C."/>
            <person name="Birren B."/>
        </authorList>
    </citation>
    <scope>NUCLEOTIDE SEQUENCE</scope>
    <source>
        <strain evidence="9">HDV247</strain>
    </source>
</reference>
<keyword evidence="3" id="KW-0175">Coiled coil</keyword>
<dbReference type="InterPro" id="IPR001680">
    <property type="entry name" value="WD40_rpt"/>
</dbReference>
<proteinExistence type="inferred from homology"/>
<dbReference type="InterPro" id="IPR036322">
    <property type="entry name" value="WD40_repeat_dom_sf"/>
</dbReference>
<dbReference type="GO" id="GO:1990234">
    <property type="term" value="C:transferase complex"/>
    <property type="evidence" value="ECO:0007669"/>
    <property type="project" value="UniProtKB-ARBA"/>
</dbReference>
<dbReference type="SUPFAM" id="SSF53474">
    <property type="entry name" value="alpha/beta-Hydrolases"/>
    <property type="match status" value="1"/>
</dbReference>
<dbReference type="PROSITE" id="PS50294">
    <property type="entry name" value="WD_REPEATS_REGION"/>
    <property type="match status" value="11"/>
</dbReference>
<keyword evidence="2" id="KW-0677">Repeat</keyword>
<dbReference type="GO" id="GO:0005634">
    <property type="term" value="C:nucleus"/>
    <property type="evidence" value="ECO:0007669"/>
    <property type="project" value="TreeGrafter"/>
</dbReference>
<feature type="repeat" description="WD" evidence="7">
    <location>
        <begin position="991"/>
        <end position="1032"/>
    </location>
</feature>
<dbReference type="InterPro" id="IPR056884">
    <property type="entry name" value="NPHP3-like_N"/>
</dbReference>
<feature type="repeat" description="WD" evidence="7">
    <location>
        <begin position="1297"/>
        <end position="1338"/>
    </location>
</feature>
<dbReference type="PANTHER" id="PTHR22847:SF637">
    <property type="entry name" value="WD REPEAT DOMAIN 5B"/>
    <property type="match status" value="1"/>
</dbReference>
<reference evidence="9" key="1">
    <citation type="submission" date="2011-10" db="EMBL/GenBank/DDBJ databases">
        <title>The Genome Sequence of Fusarium oxysporum HDV247.</title>
        <authorList>
            <consortium name="The Broad Institute Genome Sequencing Platform"/>
            <person name="Ma L.-J."/>
            <person name="Gale L.R."/>
            <person name="Schwartz D.C."/>
            <person name="Zhou S."/>
            <person name="Corby-Kistler H."/>
            <person name="Young S.K."/>
            <person name="Zeng Q."/>
            <person name="Gargeya S."/>
            <person name="Fitzgerald M."/>
            <person name="Haas B."/>
            <person name="Abouelleil A."/>
            <person name="Alvarado L."/>
            <person name="Arachchi H.M."/>
            <person name="Berlin A."/>
            <person name="Brown A."/>
            <person name="Chapman S.B."/>
            <person name="Chen Z."/>
            <person name="Dunbar C."/>
            <person name="Freedman E."/>
            <person name="Gearin G."/>
            <person name="Goldberg J."/>
            <person name="Griggs A."/>
            <person name="Gujja S."/>
            <person name="Heiman D."/>
            <person name="Howarth C."/>
            <person name="Larson L."/>
            <person name="Lui A."/>
            <person name="MacDonald P.J.P."/>
            <person name="Montmayeur A."/>
            <person name="Murphy C."/>
            <person name="Neiman D."/>
            <person name="Pearson M."/>
            <person name="Priest M."/>
            <person name="Roberts A."/>
            <person name="Saif S."/>
            <person name="Shea T."/>
            <person name="Shenoy N."/>
            <person name="Sisk P."/>
            <person name="Stolte C."/>
            <person name="Sykes S."/>
            <person name="Wortman J."/>
            <person name="Nusbaum C."/>
            <person name="Birren B."/>
        </authorList>
    </citation>
    <scope>NUCLEOTIDE SEQUENCE [LARGE SCALE GENOMIC DNA]</scope>
    <source>
        <strain evidence="9">HDV247</strain>
    </source>
</reference>
<evidence type="ECO:0000256" key="1">
    <source>
        <dbReference type="ARBA" id="ARBA00022574"/>
    </source>
</evidence>
<dbReference type="Pfam" id="PF24883">
    <property type="entry name" value="NPHP3_N"/>
    <property type="match status" value="1"/>
</dbReference>
<dbReference type="Pfam" id="PF00400">
    <property type="entry name" value="WD40"/>
    <property type="match status" value="11"/>
</dbReference>
<keyword evidence="1 7" id="KW-0853">WD repeat</keyword>
<dbReference type="SUPFAM" id="SSF101908">
    <property type="entry name" value="Putative isomerase YbhE"/>
    <property type="match status" value="1"/>
</dbReference>
<dbReference type="Gene3D" id="2.130.10.10">
    <property type="entry name" value="YVTN repeat-like/Quinoprotein amine dehydrogenase"/>
    <property type="match status" value="3"/>
</dbReference>
<comment type="similarity">
    <text evidence="4">Belongs to the WD repeat MDV1/CAF4 family.</text>
</comment>
<evidence type="ECO:0000256" key="6">
    <source>
        <dbReference type="ARBA" id="ARBA00043913"/>
    </source>
</evidence>
<evidence type="ECO:0000313" key="9">
    <source>
        <dbReference type="EMBL" id="EXA31288.1"/>
    </source>
</evidence>
<dbReference type="InterPro" id="IPR019775">
    <property type="entry name" value="WD40_repeat_CS"/>
</dbReference>
<evidence type="ECO:0000256" key="3">
    <source>
        <dbReference type="ARBA" id="ARBA00023054"/>
    </source>
</evidence>
<dbReference type="PROSITE" id="PS00678">
    <property type="entry name" value="WD_REPEATS_1"/>
    <property type="match status" value="7"/>
</dbReference>
<feature type="repeat" description="WD" evidence="7">
    <location>
        <begin position="1243"/>
        <end position="1284"/>
    </location>
</feature>
<sequence length="1531" mass="169316">MARGPIFRVTGLPAEQPDERPNAALENAIRNNLSDEEKSRLSFTVTVVPSYYSDLERVALVEFLDGVPSFLSNLVANPLGDWQVEMGDTDINFDQHFFGFTQLYTPKTDARVTADIIAITGLDGHAYGSWRGKGNLGRMWLRDFLSKDLPCCRTMIYGYNSKLSSHGIDTIMDYGRELMEELKKIRNTEELRQRPLFFIAHSFGGILLAHCLVKAVQTNEEDHPTIATLHRATYGTLLFGIPHKGLVVDDIQKMLAGQGNHPRSALLQQIRDKSDLLAFQLADFKNLIRDRKIVSFFETAQTRQLDESKCWKRTGEFVTTLDTDSALLQLPDSMEEKIPLDSDHSMIVKFDNKNNRGYTSARDKLRQFEQDAPSVAAARFLRAHAHFNHNDQCLADLRSTDPRDGKKRIEETKGGLLEGSYGWILNNNDFQQWRNDEQCQLLWIKGDPGKGKTMLLCGVINELKKQTTNLVSYFFCQGTDSRINNVTAVLRGLIFLIVYQQPSLIPHIRKKYDHAGKGLFEDVNAWWALSEILANILQDPNLKSTFLIIDALDECEIDLSKLLDLIAQHSSSSRVTGRLSLELKQNAECVSQAVDTYIWHSISRLPSIQDDQGRQDELRQAIREKANGTFLWVSLVIKELKEVESWEVLQVVDQMPSDLKAVYGRMVKQIQQLKRGNSELCRHLLSKVCTAYRPLSLDELSILSDLPIEISEKPQSVRRIVTNCSSFLTIRDESVYIVHQSAKDYLSTEAFHTIFPAGVGKIHYTTFSRSLQVMSKSLRRDMYGLRAPGLPIDKVKQPDPDPLAAARYSCLYWADHLSDAISHMTSTPIDDLHDDGRVHRFLKKTYLYWLEALSLLRGMPEGVIAMTKLETLLEASTATGLFLLVRDARRFILSHGWVIGKAPLQAYVSALIFSPRGCITRKLFEGKVGDWIEAEPAMAEDWNACLVTLEGHRSRVTSVTFSPDGQRLASASEDMTVKIWDAVTGHCLQTLEGHNGFVNSVALSGDATRLASGSSDGTIKIWDAMTGQCVRTLESQGGLVWSVALPGDATQVASGSKDDTVKIWDTATGQCLRTLEAYDSSVSSVALSGYATWVASGSWNDTVKIWDAATGEYLRTLKGHYLAVRSVTFSDDATWLASGSSDKTIKIWDPATGGCLRTLKGHNGFIDSVAFSDDATRVASGSHDGTVKIWDAVTGEYLRAPLGHNDYVGSIVLSSDATRVASGSKDHTVKIWDTMTGQCLRTLKGHNGFVSSVAFSDDATWAVSGSSDGTVKIWDAATGQCLRTLEDNYTSAGSVTLSDYDDSINSVALSDNATRLASGSSDGTVKIWDTMTGECLRTLEGHYMSVRSVTLSGDATRVASASSDNTVKIWDAATGECLRTLEGHTRAVSSVAYSDDAFRVASASWDKTVKIWDVATGRCLRTLEVGRVLYNVSFSNTGSQLCTDLGSIDLELPFTLDPMSPSMAIAVQRPCRQGYGISPDGTWITRDSENVLWLPSDYRSATSAVAASMVAVGCTSGQVWIIRLSEDGPIA</sequence>
<dbReference type="InterPro" id="IPR020472">
    <property type="entry name" value="WD40_PAC1"/>
</dbReference>
<feature type="repeat" description="WD" evidence="7">
    <location>
        <begin position="1381"/>
        <end position="1422"/>
    </location>
</feature>
<dbReference type="SMART" id="SM00320">
    <property type="entry name" value="WD40"/>
    <property type="match status" value="11"/>
</dbReference>
<comment type="function">
    <text evidence="6">Involved in mitochondrial fission. Acts as an adapter protein required to form mitochondrial fission complexes. Formation of these complexes is required to promote constriction and fission of the mitochondrial compartment at a late step in mitochondrial division.</text>
</comment>
<evidence type="ECO:0000256" key="7">
    <source>
        <dbReference type="PROSITE-ProRule" id="PRU00221"/>
    </source>
</evidence>
<dbReference type="InterPro" id="IPR007111">
    <property type="entry name" value="NACHT_NTPase"/>
</dbReference>
<accession>W9NEU6</accession>
<organism evidence="9">
    <name type="scientific">Fusarium oxysporum f. sp. pisi HDV247</name>
    <dbReference type="NCBI Taxonomy" id="1080344"/>
    <lineage>
        <taxon>Eukaryota</taxon>
        <taxon>Fungi</taxon>
        <taxon>Dikarya</taxon>
        <taxon>Ascomycota</taxon>
        <taxon>Pezizomycotina</taxon>
        <taxon>Sordariomycetes</taxon>
        <taxon>Hypocreomycetidae</taxon>
        <taxon>Hypocreales</taxon>
        <taxon>Nectriaceae</taxon>
        <taxon>Fusarium</taxon>
        <taxon>Fusarium oxysporum species complex</taxon>
    </lineage>
</organism>
<evidence type="ECO:0000256" key="5">
    <source>
        <dbReference type="ARBA" id="ARBA00039789"/>
    </source>
</evidence>
<dbReference type="InterPro" id="IPR029058">
    <property type="entry name" value="AB_hydrolase_fold"/>
</dbReference>
<protein>
    <recommendedName>
        <fullName evidence="5">Mitochondrial division protein 1</fullName>
    </recommendedName>
</protein>
<dbReference type="CDD" id="cd00200">
    <property type="entry name" value="WD40"/>
    <property type="match status" value="2"/>
</dbReference>
<dbReference type="Gene3D" id="3.40.50.300">
    <property type="entry name" value="P-loop containing nucleotide triphosphate hydrolases"/>
    <property type="match status" value="1"/>
</dbReference>
<feature type="repeat" description="WD" evidence="7">
    <location>
        <begin position="1075"/>
        <end position="1116"/>
    </location>
</feature>
<dbReference type="HOGENOM" id="CLU_000288_6_16_1"/>
<dbReference type="PROSITE" id="PS50837">
    <property type="entry name" value="NACHT"/>
    <property type="match status" value="1"/>
</dbReference>
<dbReference type="InterPro" id="IPR027417">
    <property type="entry name" value="P-loop_NTPase"/>
</dbReference>
<dbReference type="PRINTS" id="PR00320">
    <property type="entry name" value="GPROTEINBRPT"/>
</dbReference>
<dbReference type="InterPro" id="IPR015943">
    <property type="entry name" value="WD40/YVTN_repeat-like_dom_sf"/>
</dbReference>
<dbReference type="EMBL" id="JH651019">
    <property type="protein sequence ID" value="EXA31288.1"/>
    <property type="molecule type" value="Genomic_DNA"/>
</dbReference>
<name>W9NEU6_FUSOX</name>
<feature type="repeat" description="WD" evidence="7">
    <location>
        <begin position="1117"/>
        <end position="1158"/>
    </location>
</feature>
<dbReference type="FunFam" id="3.40.50.300:FF:001638">
    <property type="entry name" value="NACHT and WD40 domain protein"/>
    <property type="match status" value="1"/>
</dbReference>
<feature type="repeat" description="WD" evidence="7">
    <location>
        <begin position="1033"/>
        <end position="1074"/>
    </location>
</feature>
<gene>
    <name evidence="9" type="ORF">FOVG_17412</name>
</gene>
<feature type="repeat" description="WD" evidence="7">
    <location>
        <begin position="949"/>
        <end position="990"/>
    </location>
</feature>
<feature type="repeat" description="WD" evidence="7">
    <location>
        <begin position="1201"/>
        <end position="1242"/>
    </location>
</feature>
<feature type="repeat" description="WD" evidence="7">
    <location>
        <begin position="1159"/>
        <end position="1200"/>
    </location>
</feature>
<feature type="repeat" description="WD" evidence="7">
    <location>
        <begin position="1339"/>
        <end position="1380"/>
    </location>
</feature>
<dbReference type="SUPFAM" id="SSF52540">
    <property type="entry name" value="P-loop containing nucleoside triphosphate hydrolases"/>
    <property type="match status" value="1"/>
</dbReference>
<evidence type="ECO:0000256" key="2">
    <source>
        <dbReference type="ARBA" id="ARBA00022737"/>
    </source>
</evidence>
<evidence type="ECO:0000256" key="4">
    <source>
        <dbReference type="ARBA" id="ARBA00038415"/>
    </source>
</evidence>
<dbReference type="SUPFAM" id="SSF50978">
    <property type="entry name" value="WD40 repeat-like"/>
    <property type="match status" value="1"/>
</dbReference>
<dbReference type="OrthoDB" id="538223at2759"/>
<dbReference type="Proteomes" id="UP000030751">
    <property type="component" value="Unassembled WGS sequence"/>
</dbReference>
<feature type="domain" description="NACHT" evidence="8">
    <location>
        <begin position="440"/>
        <end position="554"/>
    </location>
</feature>
<dbReference type="PROSITE" id="PS50082">
    <property type="entry name" value="WD_REPEATS_2"/>
    <property type="match status" value="11"/>
</dbReference>